<proteinExistence type="inferred from homology"/>
<dbReference type="SUPFAM" id="SSF74788">
    <property type="entry name" value="Cullin repeat-like"/>
    <property type="match status" value="1"/>
</dbReference>
<feature type="domain" description="Cullin N-terminal" evidence="2">
    <location>
        <begin position="46"/>
        <end position="205"/>
    </location>
</feature>
<name>A0AAD4SZM4_9MAGN</name>
<dbReference type="InterPro" id="IPR045093">
    <property type="entry name" value="Cullin"/>
</dbReference>
<comment type="similarity">
    <text evidence="1">Belongs to the cullin family.</text>
</comment>
<protein>
    <recommendedName>
        <fullName evidence="2">Cullin N-terminal domain-containing protein</fullName>
    </recommendedName>
</protein>
<evidence type="ECO:0000259" key="2">
    <source>
        <dbReference type="Pfam" id="PF00888"/>
    </source>
</evidence>
<gene>
    <name evidence="3" type="ORF">MKW98_023637</name>
</gene>
<dbReference type="GO" id="GO:0031625">
    <property type="term" value="F:ubiquitin protein ligase binding"/>
    <property type="evidence" value="ECO:0007669"/>
    <property type="project" value="InterPro"/>
</dbReference>
<dbReference type="Proteomes" id="UP001202328">
    <property type="component" value="Unassembled WGS sequence"/>
</dbReference>
<dbReference type="Gene3D" id="1.20.1310.10">
    <property type="entry name" value="Cullin Repeats"/>
    <property type="match status" value="2"/>
</dbReference>
<keyword evidence="4" id="KW-1185">Reference proteome</keyword>
<dbReference type="AlphaFoldDB" id="A0AAD4SZM4"/>
<evidence type="ECO:0000256" key="1">
    <source>
        <dbReference type="ARBA" id="ARBA00006019"/>
    </source>
</evidence>
<dbReference type="GO" id="GO:0006511">
    <property type="term" value="P:ubiquitin-dependent protein catabolic process"/>
    <property type="evidence" value="ECO:0007669"/>
    <property type="project" value="InterPro"/>
</dbReference>
<evidence type="ECO:0000313" key="3">
    <source>
        <dbReference type="EMBL" id="KAI3928036.1"/>
    </source>
</evidence>
<organism evidence="3 4">
    <name type="scientific">Papaver atlanticum</name>
    <dbReference type="NCBI Taxonomy" id="357466"/>
    <lineage>
        <taxon>Eukaryota</taxon>
        <taxon>Viridiplantae</taxon>
        <taxon>Streptophyta</taxon>
        <taxon>Embryophyta</taxon>
        <taxon>Tracheophyta</taxon>
        <taxon>Spermatophyta</taxon>
        <taxon>Magnoliopsida</taxon>
        <taxon>Ranunculales</taxon>
        <taxon>Papaveraceae</taxon>
        <taxon>Papaveroideae</taxon>
        <taxon>Papaver</taxon>
    </lineage>
</organism>
<accession>A0AAD4SZM4</accession>
<comment type="caution">
    <text evidence="3">The sequence shown here is derived from an EMBL/GenBank/DDBJ whole genome shotgun (WGS) entry which is preliminary data.</text>
</comment>
<reference evidence="3" key="1">
    <citation type="submission" date="2022-04" db="EMBL/GenBank/DDBJ databases">
        <title>A functionally conserved STORR gene fusion in Papaver species that diverged 16.8 million years ago.</title>
        <authorList>
            <person name="Catania T."/>
        </authorList>
    </citation>
    <scope>NUCLEOTIDE SEQUENCE</scope>
    <source>
        <strain evidence="3">S-188037</strain>
    </source>
</reference>
<dbReference type="InterPro" id="IPR001373">
    <property type="entry name" value="Cullin_N"/>
</dbReference>
<evidence type="ECO:0000313" key="4">
    <source>
        <dbReference type="Proteomes" id="UP001202328"/>
    </source>
</evidence>
<dbReference type="InterPro" id="IPR016159">
    <property type="entry name" value="Cullin_repeat-like_dom_sf"/>
</dbReference>
<dbReference type="PANTHER" id="PTHR11932">
    <property type="entry name" value="CULLIN"/>
    <property type="match status" value="1"/>
</dbReference>
<dbReference type="Pfam" id="PF00888">
    <property type="entry name" value="Cullin"/>
    <property type="match status" value="1"/>
</dbReference>
<dbReference type="EMBL" id="JAJJMB010007708">
    <property type="protein sequence ID" value="KAI3928036.1"/>
    <property type="molecule type" value="Genomic_DNA"/>
</dbReference>
<sequence length="235" mass="28070">MIRTVDKKLIIEFQEGWEFIMQRGINKLVIYLEEGNARRYPDDPPFSSEECMMLYTTIFNMCTQKPPHEHTHQLYDYYVMAFESTLMQMWVLPSLREAHDEFLLRELVQWWMNHKIMVKWLSKFFCYLDRYFLAARCLPPVKDVGLHCFRKLLYEEINGRVKDAVISLINREREGEQIDRTLVKNVLHIFVEIGIENMECYLNEFGIPCQVSSDPREECLQRKKLHGGTRTSNSN</sequence>